<protein>
    <submittedName>
        <fullName evidence="9">ABC transporter ATP-binding protein</fullName>
    </submittedName>
</protein>
<dbReference type="InterPro" id="IPR027417">
    <property type="entry name" value="P-loop_NTPase"/>
</dbReference>
<keyword evidence="4" id="KW-1003">Cell membrane</keyword>
<dbReference type="FunFam" id="3.40.50.300:FF:000016">
    <property type="entry name" value="Oligopeptide ABC transporter ATP-binding component"/>
    <property type="match status" value="1"/>
</dbReference>
<evidence type="ECO:0000313" key="10">
    <source>
        <dbReference type="Proteomes" id="UP000643405"/>
    </source>
</evidence>
<dbReference type="GO" id="GO:0016887">
    <property type="term" value="F:ATP hydrolysis activity"/>
    <property type="evidence" value="ECO:0007669"/>
    <property type="project" value="InterPro"/>
</dbReference>
<evidence type="ECO:0000256" key="1">
    <source>
        <dbReference type="ARBA" id="ARBA00004417"/>
    </source>
</evidence>
<comment type="similarity">
    <text evidence="2">Belongs to the ABC transporter superfamily.</text>
</comment>
<dbReference type="PANTHER" id="PTHR43297">
    <property type="entry name" value="OLIGOPEPTIDE TRANSPORT ATP-BINDING PROTEIN APPD"/>
    <property type="match status" value="1"/>
</dbReference>
<sequence length="292" mass="32541">MSSTPRASDAAAVQAPLIEARDLRVAFQMQRGVFQAIRGVSFSLGREKLAIVGESGSGKSTVGRAIMRLNPPSAIVTAERLTFKDVDLLSASKKELRRLRGRHISMIMQDPKYSLNPVATVGEQIAEAYRTHHKVSSREARERALTMLEAVQIRSPKRVYDLYPHQVSGGMGQRIMIAMMLISDPEVLIADEPTSALDVTVRLQILAILDDMVKERGLGMIFISHDLNLVRSFCDRVIIMYAGRIVETVAAADLDNVQHPYSRGLLNSLPRLDQKRDRLPVIQRDDSWLEAV</sequence>
<dbReference type="Pfam" id="PF00005">
    <property type="entry name" value="ABC_tran"/>
    <property type="match status" value="1"/>
</dbReference>
<dbReference type="GO" id="GO:0005524">
    <property type="term" value="F:ATP binding"/>
    <property type="evidence" value="ECO:0007669"/>
    <property type="project" value="UniProtKB-KW"/>
</dbReference>
<name>A0A8J6U1N8_9HYPH</name>
<comment type="subcellular location">
    <subcellularLocation>
        <location evidence="1">Cell inner membrane</location>
        <topology evidence="1">Peripheral membrane protein</topology>
    </subcellularLocation>
</comment>
<evidence type="ECO:0000256" key="4">
    <source>
        <dbReference type="ARBA" id="ARBA00022475"/>
    </source>
</evidence>
<dbReference type="InterPro" id="IPR003439">
    <property type="entry name" value="ABC_transporter-like_ATP-bd"/>
</dbReference>
<dbReference type="EMBL" id="JACVVX010000010">
    <property type="protein sequence ID" value="MBD0417161.1"/>
    <property type="molecule type" value="Genomic_DNA"/>
</dbReference>
<keyword evidence="3" id="KW-0813">Transport</keyword>
<evidence type="ECO:0000256" key="5">
    <source>
        <dbReference type="ARBA" id="ARBA00022741"/>
    </source>
</evidence>
<reference evidence="9" key="1">
    <citation type="submission" date="2020-09" db="EMBL/GenBank/DDBJ databases">
        <title>Genome seq and assembly of Tianweitania sp.</title>
        <authorList>
            <person name="Chhetri G."/>
        </authorList>
    </citation>
    <scope>NUCLEOTIDE SEQUENCE</scope>
    <source>
        <strain evidence="9">Rool2</strain>
    </source>
</reference>
<keyword evidence="10" id="KW-1185">Reference proteome</keyword>
<keyword evidence="5" id="KW-0547">Nucleotide-binding</keyword>
<evidence type="ECO:0000256" key="2">
    <source>
        <dbReference type="ARBA" id="ARBA00005417"/>
    </source>
</evidence>
<dbReference type="GO" id="GO:0005886">
    <property type="term" value="C:plasma membrane"/>
    <property type="evidence" value="ECO:0007669"/>
    <property type="project" value="UniProtKB-SubCell"/>
</dbReference>
<comment type="caution">
    <text evidence="9">The sequence shown here is derived from an EMBL/GenBank/DDBJ whole genome shotgun (WGS) entry which is preliminary data.</text>
</comment>
<dbReference type="PROSITE" id="PS50893">
    <property type="entry name" value="ABC_TRANSPORTER_2"/>
    <property type="match status" value="1"/>
</dbReference>
<feature type="domain" description="ABC transporter" evidence="8">
    <location>
        <begin position="18"/>
        <end position="267"/>
    </location>
</feature>
<dbReference type="InterPro" id="IPR050388">
    <property type="entry name" value="ABC_Ni/Peptide_Import"/>
</dbReference>
<accession>A0A8J6U1N8</accession>
<dbReference type="Proteomes" id="UP000643405">
    <property type="component" value="Unassembled WGS sequence"/>
</dbReference>
<dbReference type="PANTHER" id="PTHR43297:SF2">
    <property type="entry name" value="DIPEPTIDE TRANSPORT ATP-BINDING PROTEIN DPPD"/>
    <property type="match status" value="1"/>
</dbReference>
<organism evidence="9 10">
    <name type="scientific">Oryzicola mucosus</name>
    <dbReference type="NCBI Taxonomy" id="2767425"/>
    <lineage>
        <taxon>Bacteria</taxon>
        <taxon>Pseudomonadati</taxon>
        <taxon>Pseudomonadota</taxon>
        <taxon>Alphaproteobacteria</taxon>
        <taxon>Hyphomicrobiales</taxon>
        <taxon>Phyllobacteriaceae</taxon>
        <taxon>Oryzicola</taxon>
    </lineage>
</organism>
<dbReference type="InterPro" id="IPR003593">
    <property type="entry name" value="AAA+_ATPase"/>
</dbReference>
<gene>
    <name evidence="9" type="ORF">ICI42_21175</name>
</gene>
<evidence type="ECO:0000256" key="7">
    <source>
        <dbReference type="ARBA" id="ARBA00023136"/>
    </source>
</evidence>
<keyword evidence="6 9" id="KW-0067">ATP-binding</keyword>
<dbReference type="Gene3D" id="3.40.50.300">
    <property type="entry name" value="P-loop containing nucleotide triphosphate hydrolases"/>
    <property type="match status" value="1"/>
</dbReference>
<proteinExistence type="inferred from homology"/>
<evidence type="ECO:0000259" key="8">
    <source>
        <dbReference type="PROSITE" id="PS50893"/>
    </source>
</evidence>
<evidence type="ECO:0000256" key="3">
    <source>
        <dbReference type="ARBA" id="ARBA00022448"/>
    </source>
</evidence>
<dbReference type="CDD" id="cd03257">
    <property type="entry name" value="ABC_NikE_OppD_transporters"/>
    <property type="match status" value="1"/>
</dbReference>
<dbReference type="SUPFAM" id="SSF52540">
    <property type="entry name" value="P-loop containing nucleoside triphosphate hydrolases"/>
    <property type="match status" value="1"/>
</dbReference>
<dbReference type="AlphaFoldDB" id="A0A8J6U1N8"/>
<dbReference type="GO" id="GO:0055085">
    <property type="term" value="P:transmembrane transport"/>
    <property type="evidence" value="ECO:0007669"/>
    <property type="project" value="UniProtKB-ARBA"/>
</dbReference>
<dbReference type="RefSeq" id="WP_188166604.1">
    <property type="nucleotide sequence ID" value="NZ_JACVVX010000010.1"/>
</dbReference>
<keyword evidence="7" id="KW-0472">Membrane</keyword>
<dbReference type="SMART" id="SM00382">
    <property type="entry name" value="AAA"/>
    <property type="match status" value="1"/>
</dbReference>
<evidence type="ECO:0000313" key="9">
    <source>
        <dbReference type="EMBL" id="MBD0417161.1"/>
    </source>
</evidence>
<evidence type="ECO:0000256" key="6">
    <source>
        <dbReference type="ARBA" id="ARBA00022840"/>
    </source>
</evidence>